<feature type="compositionally biased region" description="Basic and acidic residues" evidence="2">
    <location>
        <begin position="1"/>
        <end position="13"/>
    </location>
</feature>
<feature type="non-terminal residue" evidence="3">
    <location>
        <position position="174"/>
    </location>
</feature>
<evidence type="ECO:0000313" key="4">
    <source>
        <dbReference type="Proteomes" id="UP000266841"/>
    </source>
</evidence>
<accession>K0SQ50</accession>
<protein>
    <submittedName>
        <fullName evidence="3">Uncharacterized protein</fullName>
    </submittedName>
</protein>
<dbReference type="Proteomes" id="UP000266841">
    <property type="component" value="Unassembled WGS sequence"/>
</dbReference>
<comment type="caution">
    <text evidence="3">The sequence shown here is derived from an EMBL/GenBank/DDBJ whole genome shotgun (WGS) entry which is preliminary data.</text>
</comment>
<feature type="region of interest" description="Disordered" evidence="2">
    <location>
        <begin position="1"/>
        <end position="33"/>
    </location>
</feature>
<organism evidence="3 4">
    <name type="scientific">Thalassiosira oceanica</name>
    <name type="common">Marine diatom</name>
    <dbReference type="NCBI Taxonomy" id="159749"/>
    <lineage>
        <taxon>Eukaryota</taxon>
        <taxon>Sar</taxon>
        <taxon>Stramenopiles</taxon>
        <taxon>Ochrophyta</taxon>
        <taxon>Bacillariophyta</taxon>
        <taxon>Coscinodiscophyceae</taxon>
        <taxon>Thalassiosirophycidae</taxon>
        <taxon>Thalassiosirales</taxon>
        <taxon>Thalassiosiraceae</taxon>
        <taxon>Thalassiosira</taxon>
    </lineage>
</organism>
<dbReference type="OrthoDB" id="6500038at2759"/>
<feature type="coiled-coil region" evidence="1">
    <location>
        <begin position="38"/>
        <end position="97"/>
    </location>
</feature>
<gene>
    <name evidence="3" type="ORF">THAOC_19130</name>
</gene>
<dbReference type="AlphaFoldDB" id="K0SQ50"/>
<sequence length="174" mass="19634">MEPSRCSRGDEGRKRKLEASNNEGSPVASDDMGLKAFLDQHSEQMRRMQSQIAGLMAINITLQARLDGQAESQAQEVNGLREKCDVLESKCGSLERSIQVLTKDVSWSYSAPSIPRSHWIEQGRDEEYADNMEECLERFKGDVNSIRNGEENYCGCLYHEGLMEVLHDDALLPH</sequence>
<evidence type="ECO:0000256" key="1">
    <source>
        <dbReference type="SAM" id="Coils"/>
    </source>
</evidence>
<reference evidence="3 4" key="1">
    <citation type="journal article" date="2012" name="Genome Biol.">
        <title>Genome and low-iron response of an oceanic diatom adapted to chronic iron limitation.</title>
        <authorList>
            <person name="Lommer M."/>
            <person name="Specht M."/>
            <person name="Roy A.S."/>
            <person name="Kraemer L."/>
            <person name="Andreson R."/>
            <person name="Gutowska M.A."/>
            <person name="Wolf J."/>
            <person name="Bergner S.V."/>
            <person name="Schilhabel M.B."/>
            <person name="Klostermeier U.C."/>
            <person name="Beiko R.G."/>
            <person name="Rosenstiel P."/>
            <person name="Hippler M."/>
            <person name="Laroche J."/>
        </authorList>
    </citation>
    <scope>NUCLEOTIDE SEQUENCE [LARGE SCALE GENOMIC DNA]</scope>
    <source>
        <strain evidence="3 4">CCMP1005</strain>
    </source>
</reference>
<evidence type="ECO:0000256" key="2">
    <source>
        <dbReference type="SAM" id="MobiDB-lite"/>
    </source>
</evidence>
<evidence type="ECO:0000313" key="3">
    <source>
        <dbReference type="EMBL" id="EJK60502.1"/>
    </source>
</evidence>
<keyword evidence="4" id="KW-1185">Reference proteome</keyword>
<name>K0SQ50_THAOC</name>
<dbReference type="EMBL" id="AGNL01021000">
    <property type="protein sequence ID" value="EJK60502.1"/>
    <property type="molecule type" value="Genomic_DNA"/>
</dbReference>
<keyword evidence="1" id="KW-0175">Coiled coil</keyword>
<proteinExistence type="predicted"/>